<comment type="caution">
    <text evidence="2">The sequence shown here is derived from an EMBL/GenBank/DDBJ whole genome shotgun (WGS) entry which is preliminary data.</text>
</comment>
<organism evidence="2 3">
    <name type="scientific">Hallella seregens ATCC 51272</name>
    <dbReference type="NCBI Taxonomy" id="1336250"/>
    <lineage>
        <taxon>Bacteria</taxon>
        <taxon>Pseudomonadati</taxon>
        <taxon>Bacteroidota</taxon>
        <taxon>Bacteroidia</taxon>
        <taxon>Bacteroidales</taxon>
        <taxon>Prevotellaceae</taxon>
        <taxon>Hallella</taxon>
    </lineage>
</organism>
<keyword evidence="1" id="KW-0472">Membrane</keyword>
<keyword evidence="3" id="KW-1185">Reference proteome</keyword>
<accession>A0ABV5ZJT1</accession>
<keyword evidence="1" id="KW-1133">Transmembrane helix</keyword>
<evidence type="ECO:0000256" key="1">
    <source>
        <dbReference type="SAM" id="Phobius"/>
    </source>
</evidence>
<keyword evidence="1" id="KW-0812">Transmembrane</keyword>
<name>A0ABV5ZJT1_9BACT</name>
<reference evidence="2 3" key="1">
    <citation type="submission" date="2024-09" db="EMBL/GenBank/DDBJ databases">
        <authorList>
            <person name="Sun Q."/>
            <person name="Mori K."/>
        </authorList>
    </citation>
    <scope>NUCLEOTIDE SEQUENCE [LARGE SCALE GENOMIC DNA]</scope>
    <source>
        <strain evidence="2 3">ATCC 51272</strain>
    </source>
</reference>
<sequence>MTQEQTRHTDQAEKDKQAKIREQRHEAFAENVLTVLLSLIAIAVISFLVWSIIAD</sequence>
<dbReference type="Proteomes" id="UP001589688">
    <property type="component" value="Unassembled WGS sequence"/>
</dbReference>
<proteinExistence type="predicted"/>
<dbReference type="RefSeq" id="WP_027952324.1">
    <property type="nucleotide sequence ID" value="NZ_JADU01000016.1"/>
</dbReference>
<feature type="transmembrane region" description="Helical" evidence="1">
    <location>
        <begin position="31"/>
        <end position="53"/>
    </location>
</feature>
<evidence type="ECO:0000313" key="2">
    <source>
        <dbReference type="EMBL" id="MFB9897643.1"/>
    </source>
</evidence>
<protein>
    <submittedName>
        <fullName evidence="2">Amino acid transporter</fullName>
    </submittedName>
</protein>
<dbReference type="EMBL" id="JBHLZF010000002">
    <property type="protein sequence ID" value="MFB9897643.1"/>
    <property type="molecule type" value="Genomic_DNA"/>
</dbReference>
<evidence type="ECO:0000313" key="3">
    <source>
        <dbReference type="Proteomes" id="UP001589688"/>
    </source>
</evidence>
<gene>
    <name evidence="2" type="ORF">ACFFK8_07485</name>
</gene>